<proteinExistence type="predicted"/>
<keyword evidence="2" id="KW-1185">Reference proteome</keyword>
<evidence type="ECO:0000313" key="1">
    <source>
        <dbReference type="EMBL" id="ADB58110.1"/>
    </source>
</evidence>
<dbReference type="eggNOG" id="arCOG13276">
    <property type="taxonomic scope" value="Archaea"/>
</dbReference>
<dbReference type="EMBL" id="CP001857">
    <property type="protein sequence ID" value="ADB58110.1"/>
    <property type="molecule type" value="Genomic_DNA"/>
</dbReference>
<dbReference type="Proteomes" id="UP000001901">
    <property type="component" value="Chromosome"/>
</dbReference>
<accession>D2RDB6</accession>
<organism evidence="1 2">
    <name type="scientific">Archaeoglobus profundus (strain DSM 5631 / JCM 9629 / NBRC 100127 / Av18)</name>
    <dbReference type="NCBI Taxonomy" id="572546"/>
    <lineage>
        <taxon>Archaea</taxon>
        <taxon>Methanobacteriati</taxon>
        <taxon>Methanobacteriota</taxon>
        <taxon>Archaeoglobi</taxon>
        <taxon>Archaeoglobales</taxon>
        <taxon>Archaeoglobaceae</taxon>
        <taxon>Archaeoglobus</taxon>
    </lineage>
</organism>
<dbReference type="KEGG" id="apo:Arcpr_1051"/>
<dbReference type="STRING" id="572546.Arcpr_1051"/>
<dbReference type="PaxDb" id="572546-Arcpr_1051"/>
<dbReference type="AlphaFoldDB" id="D2RDB6"/>
<protein>
    <submittedName>
        <fullName evidence="1">Uncharacterized protein</fullName>
    </submittedName>
</protein>
<reference evidence="1 2" key="1">
    <citation type="journal article" date="2010" name="Stand. Genomic Sci.">
        <title>Complete genome sequence of Archaeoglobus profundus type strain (AV18).</title>
        <authorList>
            <person name="von Jan M."/>
            <person name="Lapidus A."/>
            <person name="Del Rio T.G."/>
            <person name="Copeland A."/>
            <person name="Tice H."/>
            <person name="Cheng J.F."/>
            <person name="Lucas S."/>
            <person name="Chen F."/>
            <person name="Nolan M."/>
            <person name="Goodwin L."/>
            <person name="Han C."/>
            <person name="Pitluck S."/>
            <person name="Liolios K."/>
            <person name="Ivanova N."/>
            <person name="Mavromatis K."/>
            <person name="Ovchinnikova G."/>
            <person name="Chertkov O."/>
            <person name="Pati A."/>
            <person name="Chen A."/>
            <person name="Palaniappan K."/>
            <person name="Land M."/>
            <person name="Hauser L."/>
            <person name="Chang Y.J."/>
            <person name="Jeffries C.D."/>
            <person name="Saunders E."/>
            <person name="Brettin T."/>
            <person name="Detter J.C."/>
            <person name="Chain P."/>
            <person name="Eichinger K."/>
            <person name="Huber H."/>
            <person name="Spring S."/>
            <person name="Rohde M."/>
            <person name="Goker M."/>
            <person name="Wirth R."/>
            <person name="Woyke T."/>
            <person name="Bristow J."/>
            <person name="Eisen J.A."/>
            <person name="Markowitz V."/>
            <person name="Hugenholtz P."/>
            <person name="Kyrpides N.C."/>
            <person name="Klenk H.P."/>
        </authorList>
    </citation>
    <scope>NUCLEOTIDE SEQUENCE [LARGE SCALE GENOMIC DNA]</scope>
    <source>
        <strain evidence="2">DSM 5631 / JCM 9629 / NBRC 100127 / Av18</strain>
    </source>
</reference>
<evidence type="ECO:0000313" key="2">
    <source>
        <dbReference type="Proteomes" id="UP000001901"/>
    </source>
</evidence>
<dbReference type="HOGENOM" id="CLU_1631543_0_0_2"/>
<dbReference type="RefSeq" id="WP_012940446.1">
    <property type="nucleotide sequence ID" value="NC_013741.1"/>
</dbReference>
<dbReference type="GeneID" id="8739726"/>
<gene>
    <name evidence="1" type="ordered locus">Arcpr_1051</name>
</gene>
<name>D2RDB6_ARCPA</name>
<sequence>MQVYERLKEILEELERINYVLRSKALERAIENIKIALHGEKVGSEGFEHSYIRHKLIEKIGGNVYIESGQTGLSKLGFRPDLVIIKDEEVIIAEIETDKGRALKKMRKVARLLKDLKSYPIIANRKVRVVFALSKWDERVLSFAESCGFEVLLFEGEDLRKP</sequence>